<protein>
    <submittedName>
        <fullName evidence="1">Uncharacterized protein</fullName>
    </submittedName>
</protein>
<comment type="caution">
    <text evidence="1">The sequence shown here is derived from an EMBL/GenBank/DDBJ whole genome shotgun (WGS) entry which is preliminary data.</text>
</comment>
<gene>
    <name evidence="1" type="ORF">KIN20_005729</name>
</gene>
<reference evidence="1" key="1">
    <citation type="submission" date="2021-06" db="EMBL/GenBank/DDBJ databases">
        <title>Parelaphostrongylus tenuis whole genome reference sequence.</title>
        <authorList>
            <person name="Garwood T.J."/>
            <person name="Larsen P.A."/>
            <person name="Fountain-Jones N.M."/>
            <person name="Garbe J.R."/>
            <person name="Macchietto M.G."/>
            <person name="Kania S.A."/>
            <person name="Gerhold R.W."/>
            <person name="Richards J.E."/>
            <person name="Wolf T.M."/>
        </authorList>
    </citation>
    <scope>NUCLEOTIDE SEQUENCE</scope>
    <source>
        <strain evidence="1">MNPRO001-30</strain>
        <tissue evidence="1">Meninges</tissue>
    </source>
</reference>
<proteinExistence type="predicted"/>
<name>A0AAD5MLX9_PARTN</name>
<accession>A0AAD5MLX9</accession>
<evidence type="ECO:0000313" key="1">
    <source>
        <dbReference type="EMBL" id="KAJ1350029.1"/>
    </source>
</evidence>
<sequence>MVTGVWLFVLVEKNVFLFDPTEDGIFALNPLCVSDEIQHDAFRLQKSEIAKTPAIALKEGYQTFPVFDRDCL</sequence>
<dbReference type="Proteomes" id="UP001196413">
    <property type="component" value="Unassembled WGS sequence"/>
</dbReference>
<dbReference type="AlphaFoldDB" id="A0AAD5MLX9"/>
<dbReference type="EMBL" id="JAHQIW010000788">
    <property type="protein sequence ID" value="KAJ1350029.1"/>
    <property type="molecule type" value="Genomic_DNA"/>
</dbReference>
<keyword evidence="2" id="KW-1185">Reference proteome</keyword>
<evidence type="ECO:0000313" key="2">
    <source>
        <dbReference type="Proteomes" id="UP001196413"/>
    </source>
</evidence>
<organism evidence="1 2">
    <name type="scientific">Parelaphostrongylus tenuis</name>
    <name type="common">Meningeal worm</name>
    <dbReference type="NCBI Taxonomy" id="148309"/>
    <lineage>
        <taxon>Eukaryota</taxon>
        <taxon>Metazoa</taxon>
        <taxon>Ecdysozoa</taxon>
        <taxon>Nematoda</taxon>
        <taxon>Chromadorea</taxon>
        <taxon>Rhabditida</taxon>
        <taxon>Rhabditina</taxon>
        <taxon>Rhabditomorpha</taxon>
        <taxon>Strongyloidea</taxon>
        <taxon>Metastrongylidae</taxon>
        <taxon>Parelaphostrongylus</taxon>
    </lineage>
</organism>